<dbReference type="CDD" id="cd18793">
    <property type="entry name" value="SF2_C_SNF"/>
    <property type="match status" value="1"/>
</dbReference>
<evidence type="ECO:0000256" key="2">
    <source>
        <dbReference type="ARBA" id="ARBA00022806"/>
    </source>
</evidence>
<dbReference type="GO" id="GO:0016787">
    <property type="term" value="F:hydrolase activity"/>
    <property type="evidence" value="ECO:0007669"/>
    <property type="project" value="UniProtKB-KW"/>
</dbReference>
<keyword evidence="2 5" id="KW-0347">Helicase</keyword>
<dbReference type="InterPro" id="IPR049730">
    <property type="entry name" value="SNF2/RAD54-like_C"/>
</dbReference>
<keyword evidence="1" id="KW-0378">Hydrolase</keyword>
<evidence type="ECO:0000313" key="5">
    <source>
        <dbReference type="EMBL" id="MHO04626.1"/>
    </source>
</evidence>
<dbReference type="SMART" id="SM00487">
    <property type="entry name" value="DEXDc"/>
    <property type="match status" value="1"/>
</dbReference>
<dbReference type="AlphaFoldDB" id="A0A3L0VX87"/>
<dbReference type="GO" id="GO:0005524">
    <property type="term" value="F:ATP binding"/>
    <property type="evidence" value="ECO:0007669"/>
    <property type="project" value="InterPro"/>
</dbReference>
<organism evidence="5">
    <name type="scientific">Escherichia coli</name>
    <dbReference type="NCBI Taxonomy" id="562"/>
    <lineage>
        <taxon>Bacteria</taxon>
        <taxon>Pseudomonadati</taxon>
        <taxon>Pseudomonadota</taxon>
        <taxon>Gammaproteobacteria</taxon>
        <taxon>Enterobacterales</taxon>
        <taxon>Enterobacteriaceae</taxon>
        <taxon>Escherichia</taxon>
    </lineage>
</organism>
<feature type="domain" description="Helicase ATP-binding" evidence="3">
    <location>
        <begin position="114"/>
        <end position="283"/>
    </location>
</feature>
<dbReference type="GO" id="GO:0031297">
    <property type="term" value="P:replication fork processing"/>
    <property type="evidence" value="ECO:0007669"/>
    <property type="project" value="TreeGrafter"/>
</dbReference>
<dbReference type="Pfam" id="PF00271">
    <property type="entry name" value="Helicase_C"/>
    <property type="match status" value="1"/>
</dbReference>
<protein>
    <submittedName>
        <fullName evidence="5">DEAD/DEAH box helicase</fullName>
    </submittedName>
</protein>
<keyword evidence="2 5" id="KW-0067">ATP-binding</keyword>
<dbReference type="PANTHER" id="PTHR45766">
    <property type="entry name" value="DNA ANNEALING HELICASE AND ENDONUCLEASE ZRANB3 FAMILY MEMBER"/>
    <property type="match status" value="1"/>
</dbReference>
<gene>
    <name evidence="5" type="ORF">D9F05_09600</name>
</gene>
<proteinExistence type="predicted"/>
<dbReference type="Gene3D" id="3.40.50.10810">
    <property type="entry name" value="Tandem AAA-ATPase domain"/>
    <property type="match status" value="1"/>
</dbReference>
<feature type="domain" description="Helicase C-terminal" evidence="4">
    <location>
        <begin position="402"/>
        <end position="548"/>
    </location>
</feature>
<dbReference type="PANTHER" id="PTHR45766:SF6">
    <property type="entry name" value="SWI_SNF-RELATED MATRIX-ASSOCIATED ACTIN-DEPENDENT REGULATOR OF CHROMATIN SUBFAMILY A-LIKE PROTEIN 1"/>
    <property type="match status" value="1"/>
</dbReference>
<dbReference type="Pfam" id="PF00176">
    <property type="entry name" value="SNF2-rel_dom"/>
    <property type="match status" value="1"/>
</dbReference>
<dbReference type="InterPro" id="IPR014001">
    <property type="entry name" value="Helicase_ATP-bd"/>
</dbReference>
<keyword evidence="2 5" id="KW-0547">Nucleotide-binding</keyword>
<dbReference type="PROSITE" id="PS51192">
    <property type="entry name" value="HELICASE_ATP_BIND_1"/>
    <property type="match status" value="1"/>
</dbReference>
<evidence type="ECO:0000259" key="4">
    <source>
        <dbReference type="PROSITE" id="PS51194"/>
    </source>
</evidence>
<reference evidence="5" key="1">
    <citation type="submission" date="2018-10" db="EMBL/GenBank/DDBJ databases">
        <authorList>
            <consortium name="NARMS: The National Antimicrobial Resistance Monitoring System"/>
        </authorList>
    </citation>
    <scope>NUCLEOTIDE SEQUENCE [LARGE SCALE GENOMIC DNA]</scope>
    <source>
        <strain evidence="5">CVM N17EC0388</strain>
    </source>
</reference>
<dbReference type="InterPro" id="IPR000330">
    <property type="entry name" value="SNF2_N"/>
</dbReference>
<accession>A0A3L0VX87</accession>
<dbReference type="EMBL" id="RNRV01000013">
    <property type="protein sequence ID" value="MHO04626.1"/>
    <property type="molecule type" value="Genomic_DNA"/>
</dbReference>
<dbReference type="InterPro" id="IPR027417">
    <property type="entry name" value="P-loop_NTPase"/>
</dbReference>
<comment type="caution">
    <text evidence="5">The sequence shown here is derived from an EMBL/GenBank/DDBJ whole genome shotgun (WGS) entry which is preliminary data.</text>
</comment>
<name>A0A3L0VX87_ECOLX</name>
<dbReference type="GO" id="GO:0006281">
    <property type="term" value="P:DNA repair"/>
    <property type="evidence" value="ECO:0007669"/>
    <property type="project" value="TreeGrafter"/>
</dbReference>
<evidence type="ECO:0000259" key="3">
    <source>
        <dbReference type="PROSITE" id="PS51192"/>
    </source>
</evidence>
<sequence>MPGAFGRIEYVDRSWVIECEPQVRARLRRVFPKVSSSASEKIWLSATPENSRELDWFLNRYPMNMENETLFQLRMLAMKHKEQERAIADLLQGERALPECAMAKPPRDYQREALVQLQILGGLLLADELGLGKTVSAMCPMTIPQNLPAVVVYPASLPNHWPEKLAEFMPGLRVHHVKKTRPYPLIKQPGQRAADLWDTIPDVILVSYHKLRGWAEVLGEIARYVVFEECQQLRNPDSDIYRACQYLSEKVTEKSGLKLGLTGTPIYNYGCEFYHVIQVLLPDSLGTYEEFVREWCDVGNSDRKTRLKEPAEFGEYLRRSGIMLRRTRADVGRELPPLTKIPYEIEMNKAVLHNMTSDAVMLAKTILAANERYRGERMQASGEFDRLMRQATGIAKAPFVCEFVRLLIESGQKVVLFGWHREVYNIWLEQLAEFNPVMYTGSESPKQKKASMDAFTIGDSKVIIVSLRAGAGIDGLQYASSTAVFGELDWAYGVMWQCIGRLFRDGQINPVMAYFLLADDGSDPVMSEIVGIKRDQLEGVTNLDIVLTERVDTGENQLKEMAKRYLLQHQLAA</sequence>
<dbReference type="InterPro" id="IPR038718">
    <property type="entry name" value="SNF2-like_sf"/>
</dbReference>
<dbReference type="Gene3D" id="3.40.50.300">
    <property type="entry name" value="P-loop containing nucleotide triphosphate hydrolases"/>
    <property type="match status" value="1"/>
</dbReference>
<evidence type="ECO:0000256" key="1">
    <source>
        <dbReference type="ARBA" id="ARBA00022801"/>
    </source>
</evidence>
<dbReference type="SUPFAM" id="SSF52540">
    <property type="entry name" value="P-loop containing nucleoside triphosphate hydrolases"/>
    <property type="match status" value="2"/>
</dbReference>
<dbReference type="InterPro" id="IPR001650">
    <property type="entry name" value="Helicase_C-like"/>
</dbReference>
<dbReference type="PROSITE" id="PS51194">
    <property type="entry name" value="HELICASE_CTER"/>
    <property type="match status" value="1"/>
</dbReference>
<dbReference type="GO" id="GO:0004386">
    <property type="term" value="F:helicase activity"/>
    <property type="evidence" value="ECO:0007669"/>
    <property type="project" value="UniProtKB-KW"/>
</dbReference>